<dbReference type="InterPro" id="IPR011701">
    <property type="entry name" value="MFS"/>
</dbReference>
<evidence type="ECO:0000256" key="4">
    <source>
        <dbReference type="ARBA" id="ARBA00022989"/>
    </source>
</evidence>
<dbReference type="PROSITE" id="PS50850">
    <property type="entry name" value="MFS"/>
    <property type="match status" value="1"/>
</dbReference>
<name>A0A511ZQI1_9BACI</name>
<feature type="transmembrane region" description="Helical" evidence="6">
    <location>
        <begin position="74"/>
        <end position="91"/>
    </location>
</feature>
<dbReference type="EMBL" id="BJYM01000026">
    <property type="protein sequence ID" value="GEN89691.1"/>
    <property type="molecule type" value="Genomic_DNA"/>
</dbReference>
<keyword evidence="2" id="KW-0813">Transport</keyword>
<organism evidence="8 9">
    <name type="scientific">Oceanobacillus sojae</name>
    <dbReference type="NCBI Taxonomy" id="582851"/>
    <lineage>
        <taxon>Bacteria</taxon>
        <taxon>Bacillati</taxon>
        <taxon>Bacillota</taxon>
        <taxon>Bacilli</taxon>
        <taxon>Bacillales</taxon>
        <taxon>Bacillaceae</taxon>
        <taxon>Oceanobacillus</taxon>
    </lineage>
</organism>
<accession>A0A511ZQI1</accession>
<feature type="transmembrane region" description="Helical" evidence="6">
    <location>
        <begin position="44"/>
        <end position="62"/>
    </location>
</feature>
<dbReference type="InterPro" id="IPR036259">
    <property type="entry name" value="MFS_trans_sf"/>
</dbReference>
<comment type="subcellular location">
    <subcellularLocation>
        <location evidence="1">Cell membrane</location>
        <topology evidence="1">Multi-pass membrane protein</topology>
    </subcellularLocation>
</comment>
<sequence>MTKKQKLLLFSMCYMVLFNAMNVTMMNVAIPEFRKVFALTPSEVSWITAIFSLFNGIAAVVIGKMSDRYPIRHLFVIGIAIFMTGSLIGFMSPNYSFIIAARILQGIGGGTLPTLSLVAAARYYPEEKRGYALGMVFAMVSLGSAIGPMLGGFLTDSFGWGSLFLISFLSLITLPFYLKYAPKEEVKTGRRFDQVGAILFMLAITSLLMGINVTAWLFIFAVVFFVLFVWQAQRVNEPFIKIAILKNVPFSLVLFMGLLNSIAYMAGIFILPLMLAEVNGLSTSLIGLVLFPGGVMTIILGSQIGLLIAKRGNRFMNQLSFICMTIVFLALSTFVGGSPIWISVLLIVVCLGFTANQSALTNRISEILQPNEAGTGTGLFTFMIFLGAAIGSALFSRFLELNSGQWNMLNESAHPSYSNAFILAAITVILAMVVLALEKSVTKRQKMRVDDKSLKNRLNA</sequence>
<dbReference type="Gene3D" id="1.20.1250.20">
    <property type="entry name" value="MFS general substrate transporter like domains"/>
    <property type="match status" value="1"/>
</dbReference>
<feature type="transmembrane region" description="Helical" evidence="6">
    <location>
        <begin position="315"/>
        <end position="334"/>
    </location>
</feature>
<evidence type="ECO:0000256" key="3">
    <source>
        <dbReference type="ARBA" id="ARBA00022692"/>
    </source>
</evidence>
<evidence type="ECO:0000256" key="6">
    <source>
        <dbReference type="SAM" id="Phobius"/>
    </source>
</evidence>
<feature type="transmembrane region" description="Helical" evidence="6">
    <location>
        <begin position="97"/>
        <end position="119"/>
    </location>
</feature>
<evidence type="ECO:0000259" key="7">
    <source>
        <dbReference type="PROSITE" id="PS50850"/>
    </source>
</evidence>
<dbReference type="GO" id="GO:0022857">
    <property type="term" value="F:transmembrane transporter activity"/>
    <property type="evidence" value="ECO:0007669"/>
    <property type="project" value="InterPro"/>
</dbReference>
<feature type="transmembrane region" description="Helical" evidence="6">
    <location>
        <begin position="252"/>
        <end position="273"/>
    </location>
</feature>
<feature type="transmembrane region" description="Helical" evidence="6">
    <location>
        <begin position="160"/>
        <end position="180"/>
    </location>
</feature>
<gene>
    <name evidence="8" type="ORF">OSO01_44300</name>
</gene>
<dbReference type="Gene3D" id="1.20.1720.10">
    <property type="entry name" value="Multidrug resistance protein D"/>
    <property type="match status" value="1"/>
</dbReference>
<dbReference type="Pfam" id="PF07690">
    <property type="entry name" value="MFS_1"/>
    <property type="match status" value="1"/>
</dbReference>
<keyword evidence="9" id="KW-1185">Reference proteome</keyword>
<dbReference type="SUPFAM" id="SSF103473">
    <property type="entry name" value="MFS general substrate transporter"/>
    <property type="match status" value="1"/>
</dbReference>
<dbReference type="InterPro" id="IPR020846">
    <property type="entry name" value="MFS_dom"/>
</dbReference>
<feature type="transmembrane region" description="Helical" evidence="6">
    <location>
        <begin position="379"/>
        <end position="399"/>
    </location>
</feature>
<evidence type="ECO:0000313" key="8">
    <source>
        <dbReference type="EMBL" id="GEN89691.1"/>
    </source>
</evidence>
<dbReference type="GO" id="GO:0005886">
    <property type="term" value="C:plasma membrane"/>
    <property type="evidence" value="ECO:0007669"/>
    <property type="project" value="UniProtKB-SubCell"/>
</dbReference>
<feature type="transmembrane region" description="Helical" evidence="6">
    <location>
        <begin position="131"/>
        <end position="154"/>
    </location>
</feature>
<feature type="transmembrane region" description="Helical" evidence="6">
    <location>
        <begin position="285"/>
        <end position="308"/>
    </location>
</feature>
<feature type="domain" description="Major facilitator superfamily (MFS) profile" evidence="7">
    <location>
        <begin position="8"/>
        <end position="443"/>
    </location>
</feature>
<protein>
    <submittedName>
        <fullName evidence="8">MFS transporter</fullName>
    </submittedName>
</protein>
<evidence type="ECO:0000256" key="5">
    <source>
        <dbReference type="ARBA" id="ARBA00023136"/>
    </source>
</evidence>
<feature type="transmembrane region" description="Helical" evidence="6">
    <location>
        <begin position="419"/>
        <end position="437"/>
    </location>
</feature>
<dbReference type="PANTHER" id="PTHR42718">
    <property type="entry name" value="MAJOR FACILITATOR SUPERFAMILY MULTIDRUG TRANSPORTER MFSC"/>
    <property type="match status" value="1"/>
</dbReference>
<feature type="transmembrane region" description="Helical" evidence="6">
    <location>
        <begin position="215"/>
        <end position="232"/>
    </location>
</feature>
<evidence type="ECO:0000256" key="2">
    <source>
        <dbReference type="ARBA" id="ARBA00022448"/>
    </source>
</evidence>
<dbReference type="PANTHER" id="PTHR42718:SF9">
    <property type="entry name" value="MAJOR FACILITATOR SUPERFAMILY MULTIDRUG TRANSPORTER MFSC"/>
    <property type="match status" value="1"/>
</dbReference>
<dbReference type="CDD" id="cd17321">
    <property type="entry name" value="MFS_MMR_MDR_like"/>
    <property type="match status" value="1"/>
</dbReference>
<keyword evidence="4 6" id="KW-1133">Transmembrane helix</keyword>
<proteinExistence type="predicted"/>
<dbReference type="AlphaFoldDB" id="A0A511ZQI1"/>
<dbReference type="RefSeq" id="WP_077604180.1">
    <property type="nucleotide sequence ID" value="NZ_BJYM01000026.1"/>
</dbReference>
<evidence type="ECO:0000313" key="9">
    <source>
        <dbReference type="Proteomes" id="UP000321558"/>
    </source>
</evidence>
<feature type="transmembrane region" description="Helical" evidence="6">
    <location>
        <begin position="7"/>
        <end position="24"/>
    </location>
</feature>
<dbReference type="PRINTS" id="PR01036">
    <property type="entry name" value="TCRTETB"/>
</dbReference>
<feature type="transmembrane region" description="Helical" evidence="6">
    <location>
        <begin position="192"/>
        <end position="209"/>
    </location>
</feature>
<evidence type="ECO:0000256" key="1">
    <source>
        <dbReference type="ARBA" id="ARBA00004651"/>
    </source>
</evidence>
<dbReference type="OrthoDB" id="3268460at2"/>
<comment type="caution">
    <text evidence="8">The sequence shown here is derived from an EMBL/GenBank/DDBJ whole genome shotgun (WGS) entry which is preliminary data.</text>
</comment>
<dbReference type="STRING" id="582851.GCA_900162665_03530"/>
<feature type="transmembrane region" description="Helical" evidence="6">
    <location>
        <begin position="340"/>
        <end position="359"/>
    </location>
</feature>
<reference evidence="8 9" key="1">
    <citation type="submission" date="2019-07" db="EMBL/GenBank/DDBJ databases">
        <title>Whole genome shotgun sequence of Oceanobacillus sojae NBRC 105379.</title>
        <authorList>
            <person name="Hosoyama A."/>
            <person name="Uohara A."/>
            <person name="Ohji S."/>
            <person name="Ichikawa N."/>
        </authorList>
    </citation>
    <scope>NUCLEOTIDE SEQUENCE [LARGE SCALE GENOMIC DNA]</scope>
    <source>
        <strain evidence="8 9">NBRC 105379</strain>
    </source>
</reference>
<keyword evidence="3 6" id="KW-0812">Transmembrane</keyword>
<dbReference type="Proteomes" id="UP000321558">
    <property type="component" value="Unassembled WGS sequence"/>
</dbReference>
<keyword evidence="5 6" id="KW-0472">Membrane</keyword>